<keyword evidence="7 8" id="KW-0012">Acyltransferase</keyword>
<dbReference type="InterPro" id="IPR003010">
    <property type="entry name" value="C-N_Hydrolase"/>
</dbReference>
<organism evidence="10 11">
    <name type="scientific">Corynebacterium callunae DSM 20147</name>
    <dbReference type="NCBI Taxonomy" id="1121353"/>
    <lineage>
        <taxon>Bacteria</taxon>
        <taxon>Bacillati</taxon>
        <taxon>Actinomycetota</taxon>
        <taxon>Actinomycetes</taxon>
        <taxon>Mycobacteriales</taxon>
        <taxon>Corynebacteriaceae</taxon>
        <taxon>Corynebacterium</taxon>
    </lineage>
</organism>
<dbReference type="Pfam" id="PF00795">
    <property type="entry name" value="CN_hydrolase"/>
    <property type="match status" value="1"/>
</dbReference>
<comment type="function">
    <text evidence="8">Catalyzes the phospholipid dependent N-acylation of the N-terminal cysteine of apolipoprotein, the last step in lipoprotein maturation.</text>
</comment>
<dbReference type="GO" id="GO:0042158">
    <property type="term" value="P:lipoprotein biosynthetic process"/>
    <property type="evidence" value="ECO:0007669"/>
    <property type="project" value="UniProtKB-UniRule"/>
</dbReference>
<name>M1UU55_9CORY</name>
<comment type="pathway">
    <text evidence="8">Protein modification; lipoprotein biosynthesis (N-acyl transfer).</text>
</comment>
<evidence type="ECO:0000256" key="5">
    <source>
        <dbReference type="ARBA" id="ARBA00022989"/>
    </source>
</evidence>
<dbReference type="RefSeq" id="WP_015651233.1">
    <property type="nucleotide sequence ID" value="NC_020506.1"/>
</dbReference>
<evidence type="ECO:0000313" key="11">
    <source>
        <dbReference type="Proteomes" id="UP000011760"/>
    </source>
</evidence>
<feature type="transmembrane region" description="Helical" evidence="8">
    <location>
        <begin position="5"/>
        <end position="21"/>
    </location>
</feature>
<dbReference type="GO" id="GO:0016410">
    <property type="term" value="F:N-acyltransferase activity"/>
    <property type="evidence" value="ECO:0007669"/>
    <property type="project" value="UniProtKB-UniRule"/>
</dbReference>
<dbReference type="Gene3D" id="3.60.110.10">
    <property type="entry name" value="Carbon-nitrogen hydrolase"/>
    <property type="match status" value="1"/>
</dbReference>
<feature type="transmembrane region" description="Helical" evidence="8">
    <location>
        <begin position="74"/>
        <end position="94"/>
    </location>
</feature>
<dbReference type="UniPathway" id="UPA00666"/>
<dbReference type="PANTHER" id="PTHR38686">
    <property type="entry name" value="APOLIPOPROTEIN N-ACYLTRANSFERASE"/>
    <property type="match status" value="1"/>
</dbReference>
<reference evidence="10 11" key="1">
    <citation type="submission" date="2013-02" db="EMBL/GenBank/DDBJ databases">
        <title>The complete genome sequence of Corynebacterium callunae DSM 20147.</title>
        <authorList>
            <person name="Ruckert C."/>
            <person name="Albersmeier A."/>
            <person name="Kalinowski J."/>
        </authorList>
    </citation>
    <scope>NUCLEOTIDE SEQUENCE [LARGE SCALE GENOMIC DNA]</scope>
    <source>
        <strain evidence="10 11">DSM 20147</strain>
    </source>
</reference>
<dbReference type="CDD" id="cd07571">
    <property type="entry name" value="ALP_N-acyl_transferase"/>
    <property type="match status" value="1"/>
</dbReference>
<comment type="subcellular location">
    <subcellularLocation>
        <location evidence="1 8">Cell membrane</location>
        <topology evidence="1 8">Multi-pass membrane protein</topology>
    </subcellularLocation>
</comment>
<sequence>MTLAIRLALAMLGGLFVYGSYEPIGWFWAGIIGIALFYASLAPWEISSAKKRRKKNDPIPLLERLSQAPTLKQGMSLGFAHGLVTYLFLLPWIGEFVGNLPYIALAVVEALYSIALGLGGVALSRWKKWGAYLFPAWFVAVEYLRSNWPFGGFAWGRLAWGQINGPLANMAAFGGVALVTCLTVLAAVGLALVFISKKRLQGALVCAMVIVFGALGSLYVDRAGTSTENIEVAAIQGNVPRMGLDFNAQRRAVLANHTRETLKLDHQVDVVIWPENSSDVNPFLDTQAQTLINKAVDHAQAPILVGTITQDEVGPRNTMQVFDPESGAGDYHYKKFLQPFGEYMPFREFFRIFSSYVDAAGNFQPGDGTGTVSMNAAKLGRAVTVGIQTCYEVAFDRAGRDAIANGAEFLATPTNNATFGFTNMTYQQLAMSRMRAIEFDRAVVVAATSGVSAIINPDGSVAQQTKIFESATLTQEIPVKQTVTIAAVAGFYVELVLVIIGVLAGIVALRSTAFSSSRAGISTSKKSTTAKNPKLGRSGLVRRRRQGAVEKLKSFFIAS</sequence>
<dbReference type="InterPro" id="IPR045378">
    <property type="entry name" value="LNT_N"/>
</dbReference>
<feature type="transmembrane region" description="Helical" evidence="8">
    <location>
        <begin position="100"/>
        <end position="123"/>
    </location>
</feature>
<feature type="transmembrane region" description="Helical" evidence="8">
    <location>
        <begin position="485"/>
        <end position="509"/>
    </location>
</feature>
<dbReference type="AlphaFoldDB" id="M1UU55"/>
<dbReference type="EMBL" id="CP004354">
    <property type="protein sequence ID" value="AGG66802.1"/>
    <property type="molecule type" value="Genomic_DNA"/>
</dbReference>
<gene>
    <name evidence="8" type="primary">lnt</name>
    <name evidence="10" type="ORF">H924_06790</name>
</gene>
<evidence type="ECO:0000256" key="1">
    <source>
        <dbReference type="ARBA" id="ARBA00004651"/>
    </source>
</evidence>
<evidence type="ECO:0000256" key="4">
    <source>
        <dbReference type="ARBA" id="ARBA00022692"/>
    </source>
</evidence>
<dbReference type="PATRIC" id="fig|1121353.3.peg.1384"/>
<keyword evidence="3 8" id="KW-0808">Transferase</keyword>
<dbReference type="Proteomes" id="UP000011760">
    <property type="component" value="Chromosome"/>
</dbReference>
<dbReference type="STRING" id="1121353.H924_06790"/>
<accession>M1UU55</accession>
<keyword evidence="2 8" id="KW-1003">Cell membrane</keyword>
<evidence type="ECO:0000259" key="9">
    <source>
        <dbReference type="PROSITE" id="PS50263"/>
    </source>
</evidence>
<keyword evidence="5 8" id="KW-1133">Transmembrane helix</keyword>
<dbReference type="HAMAP" id="MF_01148">
    <property type="entry name" value="Lnt"/>
    <property type="match status" value="1"/>
</dbReference>
<protein>
    <recommendedName>
        <fullName evidence="8">Apolipoprotein N-acyltransferase</fullName>
        <shortName evidence="8">ALP N-acyltransferase</shortName>
        <ecNumber evidence="8">2.3.1.269</ecNumber>
    </recommendedName>
</protein>
<comment type="similarity">
    <text evidence="8">Belongs to the CN hydrolase family. Apolipoprotein N-acyltransferase subfamily.</text>
</comment>
<keyword evidence="6 8" id="KW-0472">Membrane</keyword>
<evidence type="ECO:0000256" key="6">
    <source>
        <dbReference type="ARBA" id="ARBA00023136"/>
    </source>
</evidence>
<dbReference type="KEGG" id="ccn:H924_06790"/>
<evidence type="ECO:0000256" key="8">
    <source>
        <dbReference type="HAMAP-Rule" id="MF_01148"/>
    </source>
</evidence>
<feature type="domain" description="CN hydrolase" evidence="9">
    <location>
        <begin position="230"/>
        <end position="479"/>
    </location>
</feature>
<dbReference type="HOGENOM" id="CLU_019563_0_1_11"/>
<comment type="catalytic activity">
    <reaction evidence="8">
        <text>N-terminal S-1,2-diacyl-sn-glyceryl-L-cysteinyl-[lipoprotein] + a glycerophospholipid = N-acyl-S-1,2-diacyl-sn-glyceryl-L-cysteinyl-[lipoprotein] + a 2-acyl-sn-glycero-3-phospholipid + H(+)</text>
        <dbReference type="Rhea" id="RHEA:48228"/>
        <dbReference type="Rhea" id="RHEA-COMP:14681"/>
        <dbReference type="Rhea" id="RHEA-COMP:14684"/>
        <dbReference type="ChEBI" id="CHEBI:15378"/>
        <dbReference type="ChEBI" id="CHEBI:136912"/>
        <dbReference type="ChEBI" id="CHEBI:140656"/>
        <dbReference type="ChEBI" id="CHEBI:140657"/>
        <dbReference type="ChEBI" id="CHEBI:140660"/>
        <dbReference type="EC" id="2.3.1.269"/>
    </reaction>
</comment>
<evidence type="ECO:0000256" key="7">
    <source>
        <dbReference type="ARBA" id="ARBA00023315"/>
    </source>
</evidence>
<feature type="transmembrane region" description="Helical" evidence="8">
    <location>
        <begin position="130"/>
        <end position="150"/>
    </location>
</feature>
<keyword evidence="4 8" id="KW-0812">Transmembrane</keyword>
<dbReference type="eggNOG" id="COG0815">
    <property type="taxonomic scope" value="Bacteria"/>
</dbReference>
<dbReference type="EC" id="2.3.1.269" evidence="8"/>
<keyword evidence="11" id="KW-1185">Reference proteome</keyword>
<dbReference type="Pfam" id="PF20154">
    <property type="entry name" value="LNT_N"/>
    <property type="match status" value="1"/>
</dbReference>
<dbReference type="InterPro" id="IPR004563">
    <property type="entry name" value="Apolipo_AcylTrfase"/>
</dbReference>
<evidence type="ECO:0000313" key="10">
    <source>
        <dbReference type="EMBL" id="AGG66802.1"/>
    </source>
</evidence>
<dbReference type="InterPro" id="IPR036526">
    <property type="entry name" value="C-N_Hydrolase_sf"/>
</dbReference>
<proteinExistence type="inferred from homology"/>
<feature type="transmembrane region" description="Helical" evidence="8">
    <location>
        <begin position="27"/>
        <end position="46"/>
    </location>
</feature>
<feature type="transmembrane region" description="Helical" evidence="8">
    <location>
        <begin position="202"/>
        <end position="220"/>
    </location>
</feature>
<dbReference type="GO" id="GO:0005886">
    <property type="term" value="C:plasma membrane"/>
    <property type="evidence" value="ECO:0007669"/>
    <property type="project" value="UniProtKB-SubCell"/>
</dbReference>
<dbReference type="PROSITE" id="PS50263">
    <property type="entry name" value="CN_HYDROLASE"/>
    <property type="match status" value="1"/>
</dbReference>
<dbReference type="OrthoDB" id="9804277at2"/>
<evidence type="ECO:0000256" key="2">
    <source>
        <dbReference type="ARBA" id="ARBA00022475"/>
    </source>
</evidence>
<dbReference type="PANTHER" id="PTHR38686:SF1">
    <property type="entry name" value="APOLIPOPROTEIN N-ACYLTRANSFERASE"/>
    <property type="match status" value="1"/>
</dbReference>
<dbReference type="NCBIfam" id="TIGR00546">
    <property type="entry name" value="lnt"/>
    <property type="match status" value="1"/>
</dbReference>
<feature type="transmembrane region" description="Helical" evidence="8">
    <location>
        <begin position="170"/>
        <end position="195"/>
    </location>
</feature>
<evidence type="ECO:0000256" key="3">
    <source>
        <dbReference type="ARBA" id="ARBA00022679"/>
    </source>
</evidence>
<dbReference type="SUPFAM" id="SSF56317">
    <property type="entry name" value="Carbon-nitrogen hydrolase"/>
    <property type="match status" value="1"/>
</dbReference>